<feature type="non-terminal residue" evidence="2">
    <location>
        <position position="324"/>
    </location>
</feature>
<evidence type="ECO:0000313" key="3">
    <source>
        <dbReference type="Proteomes" id="UP000823674"/>
    </source>
</evidence>
<dbReference type="EMBL" id="JADBGQ010000009">
    <property type="protein sequence ID" value="KAG5377904.1"/>
    <property type="molecule type" value="Genomic_DNA"/>
</dbReference>
<protein>
    <submittedName>
        <fullName evidence="2">Uncharacterized protein</fullName>
    </submittedName>
</protein>
<accession>A0ABQ7KTY7</accession>
<gene>
    <name evidence="2" type="primary">A07p004720.1_BraROA</name>
    <name evidence="2" type="ORF">IGI04_025746</name>
</gene>
<reference evidence="2 3" key="1">
    <citation type="submission" date="2021-03" db="EMBL/GenBank/DDBJ databases">
        <authorList>
            <person name="King G.J."/>
            <person name="Bancroft I."/>
            <person name="Baten A."/>
            <person name="Bloomfield J."/>
            <person name="Borpatragohain P."/>
            <person name="He Z."/>
            <person name="Irish N."/>
            <person name="Irwin J."/>
            <person name="Liu K."/>
            <person name="Mauleon R.P."/>
            <person name="Moore J."/>
            <person name="Morris R."/>
            <person name="Ostergaard L."/>
            <person name="Wang B."/>
            <person name="Wells R."/>
        </authorList>
    </citation>
    <scope>NUCLEOTIDE SEQUENCE [LARGE SCALE GENOMIC DNA]</scope>
    <source>
        <strain evidence="2">R-o-18</strain>
        <tissue evidence="2">Leaf</tissue>
    </source>
</reference>
<keyword evidence="3" id="KW-1185">Reference proteome</keyword>
<organism evidence="2 3">
    <name type="scientific">Brassica rapa subsp. trilocularis</name>
    <dbReference type="NCBI Taxonomy" id="1813537"/>
    <lineage>
        <taxon>Eukaryota</taxon>
        <taxon>Viridiplantae</taxon>
        <taxon>Streptophyta</taxon>
        <taxon>Embryophyta</taxon>
        <taxon>Tracheophyta</taxon>
        <taxon>Spermatophyta</taxon>
        <taxon>Magnoliopsida</taxon>
        <taxon>eudicotyledons</taxon>
        <taxon>Gunneridae</taxon>
        <taxon>Pentapetalae</taxon>
        <taxon>rosids</taxon>
        <taxon>malvids</taxon>
        <taxon>Brassicales</taxon>
        <taxon>Brassicaceae</taxon>
        <taxon>Brassiceae</taxon>
        <taxon>Brassica</taxon>
    </lineage>
</organism>
<evidence type="ECO:0000313" key="2">
    <source>
        <dbReference type="EMBL" id="KAG5377904.1"/>
    </source>
</evidence>
<dbReference type="Proteomes" id="UP000823674">
    <property type="component" value="Chromosome A07"/>
</dbReference>
<name>A0ABQ7KTY7_BRACM</name>
<sequence length="324" mass="36681">NGLSVSKRILKEVVEIQIDKINNTCRRTILETVKGVLEDEYEEVLKDPVFGPILAIRELFPFISHIGNNDVVDNVEFIREDEKNDERVEEDVEVEDVTKEPSVVAKEPTVVAEEPIVRLRMAYQFPKRILEEGAEIQIDKINNTYRRTILDTVKGVLEDEYEEVLKDPVFGPILAIRELFPFISHTRNNDVVDNVEFIWEDEKNDERVEEDVEVEDVTKEPSVVAEEPAVVAKGGKQSLLIQTFIEGLFTSSFNSLKELVQKDIQERFDKSPDPSAAKGKGKGKAAESLPPPTVHIASASKKDVQNSEDDMIDFLKNMSQSSNI</sequence>
<evidence type="ECO:0000256" key="1">
    <source>
        <dbReference type="SAM" id="MobiDB-lite"/>
    </source>
</evidence>
<feature type="region of interest" description="Disordered" evidence="1">
    <location>
        <begin position="266"/>
        <end position="310"/>
    </location>
</feature>
<comment type="caution">
    <text evidence="2">The sequence shown here is derived from an EMBL/GenBank/DDBJ whole genome shotgun (WGS) entry which is preliminary data.</text>
</comment>
<proteinExistence type="predicted"/>
<feature type="non-terminal residue" evidence="2">
    <location>
        <position position="1"/>
    </location>
</feature>